<evidence type="ECO:0000313" key="2">
    <source>
        <dbReference type="Proteomes" id="UP001153331"/>
    </source>
</evidence>
<accession>A0ACC2IEX7</accession>
<sequence length="194" mass="20829">MHVTSSSLIAAFLGATLSSAVPLEARQDALLPFEVTQIGSSNPPVRPGAHPWRFITATFTDPNPYPFFVGEHDGSVPGGLQGINCEAKWYRDESPEGRTWPCDPVSQGHFAIQILPGANGPADVKDFKLKLIHGVEPGTSFSKVLDRVEAEVGPFTYPDTLGGSDPMRGPCLKSGWCSYVVREVPLLAPANKTV</sequence>
<dbReference type="EMBL" id="JAPHNI010000239">
    <property type="protein sequence ID" value="KAJ8113652.1"/>
    <property type="molecule type" value="Genomic_DNA"/>
</dbReference>
<keyword evidence="2" id="KW-1185">Reference proteome</keyword>
<reference evidence="1" key="1">
    <citation type="submission" date="2022-11" db="EMBL/GenBank/DDBJ databases">
        <title>Genome Sequence of Boeremia exigua.</title>
        <authorList>
            <person name="Buettner E."/>
        </authorList>
    </citation>
    <scope>NUCLEOTIDE SEQUENCE</scope>
    <source>
        <strain evidence="1">CU02</strain>
    </source>
</reference>
<dbReference type="Proteomes" id="UP001153331">
    <property type="component" value="Unassembled WGS sequence"/>
</dbReference>
<comment type="caution">
    <text evidence="1">The sequence shown here is derived from an EMBL/GenBank/DDBJ whole genome shotgun (WGS) entry which is preliminary data.</text>
</comment>
<proteinExistence type="predicted"/>
<evidence type="ECO:0000313" key="1">
    <source>
        <dbReference type="EMBL" id="KAJ8113652.1"/>
    </source>
</evidence>
<organism evidence="1 2">
    <name type="scientific">Boeremia exigua</name>
    <dbReference type="NCBI Taxonomy" id="749465"/>
    <lineage>
        <taxon>Eukaryota</taxon>
        <taxon>Fungi</taxon>
        <taxon>Dikarya</taxon>
        <taxon>Ascomycota</taxon>
        <taxon>Pezizomycotina</taxon>
        <taxon>Dothideomycetes</taxon>
        <taxon>Pleosporomycetidae</taxon>
        <taxon>Pleosporales</taxon>
        <taxon>Pleosporineae</taxon>
        <taxon>Didymellaceae</taxon>
        <taxon>Boeremia</taxon>
    </lineage>
</organism>
<protein>
    <submittedName>
        <fullName evidence="1">Uncharacterized protein</fullName>
    </submittedName>
</protein>
<gene>
    <name evidence="1" type="ORF">OPT61_g4263</name>
</gene>
<name>A0ACC2IEX7_9PLEO</name>